<evidence type="ECO:0000256" key="2">
    <source>
        <dbReference type="ARBA" id="ARBA00009995"/>
    </source>
</evidence>
<dbReference type="EC" id="2.4.1.17" evidence="12"/>
<evidence type="ECO:0000256" key="1">
    <source>
        <dbReference type="ARBA" id="ARBA00004167"/>
    </source>
</evidence>
<evidence type="ECO:0000256" key="5">
    <source>
        <dbReference type="ARBA" id="ARBA00022692"/>
    </source>
</evidence>
<feature type="transmembrane region" description="Helical" evidence="12">
    <location>
        <begin position="388"/>
        <end position="411"/>
    </location>
</feature>
<organism evidence="13 14">
    <name type="scientific">Heligmosomoides polygyrus</name>
    <name type="common">Parasitic roundworm</name>
    <dbReference type="NCBI Taxonomy" id="6339"/>
    <lineage>
        <taxon>Eukaryota</taxon>
        <taxon>Metazoa</taxon>
        <taxon>Ecdysozoa</taxon>
        <taxon>Nematoda</taxon>
        <taxon>Chromadorea</taxon>
        <taxon>Rhabditida</taxon>
        <taxon>Rhabditina</taxon>
        <taxon>Rhabditomorpha</taxon>
        <taxon>Strongyloidea</taxon>
        <taxon>Heligmosomidae</taxon>
        <taxon>Heligmosomoides</taxon>
    </lineage>
</organism>
<dbReference type="SUPFAM" id="SSF53756">
    <property type="entry name" value="UDP-Glycosyltransferase/glycogen phosphorylase"/>
    <property type="match status" value="1"/>
</dbReference>
<comment type="catalytic activity">
    <reaction evidence="10 12">
        <text>glucuronate acceptor + UDP-alpha-D-glucuronate = acceptor beta-D-glucuronoside + UDP + H(+)</text>
        <dbReference type="Rhea" id="RHEA:21032"/>
        <dbReference type="ChEBI" id="CHEBI:15378"/>
        <dbReference type="ChEBI" id="CHEBI:58052"/>
        <dbReference type="ChEBI" id="CHEBI:58223"/>
        <dbReference type="ChEBI" id="CHEBI:132367"/>
        <dbReference type="ChEBI" id="CHEBI:132368"/>
        <dbReference type="EC" id="2.4.1.17"/>
    </reaction>
</comment>
<keyword evidence="5 12" id="KW-0812">Transmembrane</keyword>
<evidence type="ECO:0000256" key="10">
    <source>
        <dbReference type="ARBA" id="ARBA00047475"/>
    </source>
</evidence>
<dbReference type="PANTHER" id="PTHR48043">
    <property type="entry name" value="EG:EG0003.4 PROTEIN-RELATED"/>
    <property type="match status" value="1"/>
</dbReference>
<dbReference type="FunFam" id="3.40.50.2000:FF:000118">
    <property type="entry name" value="UDP-glucuronosyltransferase"/>
    <property type="match status" value="1"/>
</dbReference>
<dbReference type="Pfam" id="PF00201">
    <property type="entry name" value="UDPGT"/>
    <property type="match status" value="1"/>
</dbReference>
<evidence type="ECO:0000256" key="4">
    <source>
        <dbReference type="ARBA" id="ARBA00022679"/>
    </source>
</evidence>
<keyword evidence="6" id="KW-0732">Signal</keyword>
<evidence type="ECO:0000256" key="9">
    <source>
        <dbReference type="ARBA" id="ARBA00023180"/>
    </source>
</evidence>
<keyword evidence="7 12" id="KW-1133">Transmembrane helix</keyword>
<name>A0A183GD39_HELPZ</name>
<evidence type="ECO:0000313" key="14">
    <source>
        <dbReference type="WBParaSite" id="HPBE_0002013201-mRNA-1"/>
    </source>
</evidence>
<evidence type="ECO:0000256" key="7">
    <source>
        <dbReference type="ARBA" id="ARBA00022989"/>
    </source>
</evidence>
<evidence type="ECO:0000256" key="6">
    <source>
        <dbReference type="ARBA" id="ARBA00022729"/>
    </source>
</evidence>
<keyword evidence="8 12" id="KW-0472">Membrane</keyword>
<keyword evidence="13" id="KW-1185">Reference proteome</keyword>
<dbReference type="PROSITE" id="PS00375">
    <property type="entry name" value="UDPGT"/>
    <property type="match status" value="1"/>
</dbReference>
<protein>
    <recommendedName>
        <fullName evidence="12">UDP-glucuronosyltransferase</fullName>
        <ecNumber evidence="12">2.4.1.17</ecNumber>
    </recommendedName>
</protein>
<dbReference type="InterPro" id="IPR050271">
    <property type="entry name" value="UDP-glycosyltransferase"/>
</dbReference>
<evidence type="ECO:0000256" key="8">
    <source>
        <dbReference type="ARBA" id="ARBA00023136"/>
    </source>
</evidence>
<dbReference type="InterPro" id="IPR035595">
    <property type="entry name" value="UDP_glycos_trans_CS"/>
</dbReference>
<reference evidence="14" key="1">
    <citation type="submission" date="2019-09" db="UniProtKB">
        <authorList>
            <consortium name="WormBaseParasite"/>
        </authorList>
    </citation>
    <scope>IDENTIFICATION</scope>
</reference>
<keyword evidence="9" id="KW-0325">Glycoprotein</keyword>
<evidence type="ECO:0000313" key="13">
    <source>
        <dbReference type="Proteomes" id="UP000050761"/>
    </source>
</evidence>
<comment type="subcellular location">
    <subcellularLocation>
        <location evidence="1 12">Membrane</location>
        <topology evidence="1 12">Single-pass membrane protein</topology>
    </subcellularLocation>
</comment>
<dbReference type="InterPro" id="IPR002213">
    <property type="entry name" value="UDP_glucos_trans"/>
</dbReference>
<comment type="similarity">
    <text evidence="2 11">Belongs to the UDP-glycosyltransferase family.</text>
</comment>
<sequence length="413" mass="47209">LWTKTFNQIEFPHIWIVGDKALVEMLDEHTEEMNSVMNETWDLVVADELFSVSSYALALKAHQQGRPFVTLSTCIPTNLIKYHLSLGTPFAIRPSMYHRTAVPYEIEFFASRLHSTVRETHQAIRTQYVTGNVAVKGLNKLGFFDFDLSQLATKAAFYFLDDIESIIIPSPVSTGIAEVGFNCPTIKDLPRDYAEFVNDPISKGTILVAFGSNVVWDYAPQYTLDTFTDAMNRLREYRIIFSYNGRMDRIHQLGAHVMVTRWAPQKEILGHNRTVLFVSHGGLKSLKDTICGGVPVVYVPLFAEQSHNGEVARQAGFAEILQKNYMTADLFEEKVRLVLETPRYKEAAIRIRKFYLDRIIPSLDLAEFYIRRSLKTSPRSPVFKRKGMFISLFSHIYCGHFLIIAVLLYVLSR</sequence>
<dbReference type="GO" id="GO:0015020">
    <property type="term" value="F:glucuronosyltransferase activity"/>
    <property type="evidence" value="ECO:0007669"/>
    <property type="project" value="UniProtKB-EC"/>
</dbReference>
<keyword evidence="3 11" id="KW-0328">Glycosyltransferase</keyword>
<dbReference type="PANTHER" id="PTHR48043:SF62">
    <property type="entry name" value="GLUCURONOSYLTRANSFERASE"/>
    <property type="match status" value="1"/>
</dbReference>
<proteinExistence type="inferred from homology"/>
<evidence type="ECO:0000256" key="3">
    <source>
        <dbReference type="ARBA" id="ARBA00022676"/>
    </source>
</evidence>
<dbReference type="CDD" id="cd03784">
    <property type="entry name" value="GT1_Gtf-like"/>
    <property type="match status" value="1"/>
</dbReference>
<keyword evidence="4 11" id="KW-0808">Transferase</keyword>
<evidence type="ECO:0000256" key="12">
    <source>
        <dbReference type="RuleBase" id="RU362059"/>
    </source>
</evidence>
<evidence type="ECO:0000256" key="11">
    <source>
        <dbReference type="RuleBase" id="RU003718"/>
    </source>
</evidence>
<accession>A0A183GD39</accession>
<dbReference type="WBParaSite" id="HPBE_0002013201-mRNA-1">
    <property type="protein sequence ID" value="HPBE_0002013201-mRNA-1"/>
    <property type="gene ID" value="HPBE_0002013201"/>
</dbReference>
<dbReference type="Gene3D" id="3.40.50.2000">
    <property type="entry name" value="Glycogen Phosphorylase B"/>
    <property type="match status" value="1"/>
</dbReference>
<dbReference type="GO" id="GO:0016020">
    <property type="term" value="C:membrane"/>
    <property type="evidence" value="ECO:0007669"/>
    <property type="project" value="UniProtKB-SubCell"/>
</dbReference>
<dbReference type="Proteomes" id="UP000050761">
    <property type="component" value="Unassembled WGS sequence"/>
</dbReference>
<dbReference type="AlphaFoldDB" id="A0A183GD39"/>